<proteinExistence type="predicted"/>
<dbReference type="Proteomes" id="UP001153269">
    <property type="component" value="Unassembled WGS sequence"/>
</dbReference>
<sequence length="75" mass="8526">MVGEAVVLTALGGLIYRLLKVKVLDYDKRSGTGEEERRGRRTREGVSLIRIQKTNQDAMPPRSRRSHPEASWDFA</sequence>
<evidence type="ECO:0000313" key="3">
    <source>
        <dbReference type="Proteomes" id="UP001153269"/>
    </source>
</evidence>
<feature type="compositionally biased region" description="Basic and acidic residues" evidence="1">
    <location>
        <begin position="29"/>
        <end position="44"/>
    </location>
</feature>
<protein>
    <submittedName>
        <fullName evidence="2">Uncharacterized protein</fullName>
    </submittedName>
</protein>
<accession>A0A9N7Z2I3</accession>
<name>A0A9N7Z2I3_PLEPL</name>
<organism evidence="2 3">
    <name type="scientific">Pleuronectes platessa</name>
    <name type="common">European plaice</name>
    <dbReference type="NCBI Taxonomy" id="8262"/>
    <lineage>
        <taxon>Eukaryota</taxon>
        <taxon>Metazoa</taxon>
        <taxon>Chordata</taxon>
        <taxon>Craniata</taxon>
        <taxon>Vertebrata</taxon>
        <taxon>Euteleostomi</taxon>
        <taxon>Actinopterygii</taxon>
        <taxon>Neopterygii</taxon>
        <taxon>Teleostei</taxon>
        <taxon>Neoteleostei</taxon>
        <taxon>Acanthomorphata</taxon>
        <taxon>Carangaria</taxon>
        <taxon>Pleuronectiformes</taxon>
        <taxon>Pleuronectoidei</taxon>
        <taxon>Pleuronectidae</taxon>
        <taxon>Pleuronectes</taxon>
    </lineage>
</organism>
<dbReference type="EMBL" id="CADEAL010003947">
    <property type="protein sequence ID" value="CAB1447434.1"/>
    <property type="molecule type" value="Genomic_DNA"/>
</dbReference>
<comment type="caution">
    <text evidence="2">The sequence shown here is derived from an EMBL/GenBank/DDBJ whole genome shotgun (WGS) entry which is preliminary data.</text>
</comment>
<evidence type="ECO:0000256" key="1">
    <source>
        <dbReference type="SAM" id="MobiDB-lite"/>
    </source>
</evidence>
<gene>
    <name evidence="2" type="ORF">PLEPLA_LOCUS35126</name>
</gene>
<reference evidence="2" key="1">
    <citation type="submission" date="2020-03" db="EMBL/GenBank/DDBJ databases">
        <authorList>
            <person name="Weist P."/>
        </authorList>
    </citation>
    <scope>NUCLEOTIDE SEQUENCE</scope>
</reference>
<dbReference type="AlphaFoldDB" id="A0A9N7Z2I3"/>
<keyword evidence="3" id="KW-1185">Reference proteome</keyword>
<feature type="compositionally biased region" description="Basic and acidic residues" evidence="1">
    <location>
        <begin position="66"/>
        <end position="75"/>
    </location>
</feature>
<feature type="region of interest" description="Disordered" evidence="1">
    <location>
        <begin position="29"/>
        <end position="75"/>
    </location>
</feature>
<evidence type="ECO:0000313" key="2">
    <source>
        <dbReference type="EMBL" id="CAB1447434.1"/>
    </source>
</evidence>